<keyword evidence="5 9" id="KW-1133">Transmembrane helix</keyword>
<evidence type="ECO:0000256" key="8">
    <source>
        <dbReference type="ARBA" id="ARBA00023180"/>
    </source>
</evidence>
<keyword evidence="4 9" id="KW-0812">Transmembrane</keyword>
<evidence type="ECO:0000256" key="4">
    <source>
        <dbReference type="ARBA" id="ARBA00022692"/>
    </source>
</evidence>
<protein>
    <recommendedName>
        <fullName evidence="11">Ionotropic glutamate receptor C-terminal domain-containing protein</fullName>
    </recommendedName>
</protein>
<evidence type="ECO:0000256" key="1">
    <source>
        <dbReference type="ARBA" id="ARBA00004651"/>
    </source>
</evidence>
<dbReference type="GO" id="GO:0050906">
    <property type="term" value="P:detection of stimulus involved in sensory perception"/>
    <property type="evidence" value="ECO:0007669"/>
    <property type="project" value="UniProtKB-ARBA"/>
</dbReference>
<feature type="transmembrane region" description="Helical" evidence="9">
    <location>
        <begin position="447"/>
        <end position="467"/>
    </location>
</feature>
<dbReference type="InParanoid" id="A0A6L2Q1D7"/>
<dbReference type="InterPro" id="IPR001320">
    <property type="entry name" value="Iontro_rcpt_C"/>
</dbReference>
<sequence>MFLLAIFCTVCCTAQAILQNSAHEYPLMDGIKCISEELFPPGHSLVIILPLVEEHSTREEVGYLIEELHTSSRWPIIVVNATYRMKRNMTIEIRKHGSYIILVSGTCQPFTQRIAGFWEQLLGLSSGAMWQSWNPRARFVIPVMAPCTHYENTYVSQGILRFLWLYKVTNGLVVFQESSGHVNKRLQQNISDKTPSTYFSLHTWSAYENSQSCMFDTVDVPLKTFSVRNFSDIQYSGALKRQPGKNFHGCPVKVLVRECPFFLEPPHRVWNNDAGRYDFIYQKGLDIAILTVISESLNMPLVLLPTGYSCSDSMRDDVRSRLLAEELLNKEADIVTGGLVRAEISGYPFEVTHGYYNRRIAVYTPCAIKHPRWSRIFKIFSIELWLSIISFFILVIITVNRISDYGHRLHLNEHRVYGDVTSITVNMTAIALGVSVSTQPRTTPLRLFFLSWVCYCIGISTVFQAYLTSFLIDTGYKEPFNTVDQMLNSGMKLGVPTALAENMDTDYLNFFVICPNQDTCIDWAREYQNISIYLDDSFNDFLKSRGYWTDENNRPLFCELENGIILVSDSVMATLKGHPLLEYINDVIDHILEAGLPVKWKNWGLNHVKRSSNTSFSYTLGDTYVNINVTHLQSAFYMLLLGYTLAFLSFILEIIWCNLMSKTRYLTQICASHDAI</sequence>
<organism evidence="12 13">
    <name type="scientific">Coptotermes formosanus</name>
    <name type="common">Formosan subterranean termite</name>
    <dbReference type="NCBI Taxonomy" id="36987"/>
    <lineage>
        <taxon>Eukaryota</taxon>
        <taxon>Metazoa</taxon>
        <taxon>Ecdysozoa</taxon>
        <taxon>Arthropoda</taxon>
        <taxon>Hexapoda</taxon>
        <taxon>Insecta</taxon>
        <taxon>Pterygota</taxon>
        <taxon>Neoptera</taxon>
        <taxon>Polyneoptera</taxon>
        <taxon>Dictyoptera</taxon>
        <taxon>Blattodea</taxon>
        <taxon>Blattoidea</taxon>
        <taxon>Termitoidae</taxon>
        <taxon>Rhinotermitidae</taxon>
        <taxon>Coptotermes</taxon>
    </lineage>
</organism>
<comment type="caution">
    <text evidence="12">The sequence shown here is derived from an EMBL/GenBank/DDBJ whole genome shotgun (WGS) entry which is preliminary data.</text>
</comment>
<dbReference type="GO" id="GO:0015276">
    <property type="term" value="F:ligand-gated monoatomic ion channel activity"/>
    <property type="evidence" value="ECO:0007669"/>
    <property type="project" value="InterPro"/>
</dbReference>
<proteinExistence type="inferred from homology"/>
<evidence type="ECO:0000256" key="10">
    <source>
        <dbReference type="SAM" id="SignalP"/>
    </source>
</evidence>
<dbReference type="SUPFAM" id="SSF53850">
    <property type="entry name" value="Periplasmic binding protein-like II"/>
    <property type="match status" value="1"/>
</dbReference>
<comment type="similarity">
    <text evidence="2">Belongs to the glutamate-gated ion channel (TC 1.A.10.1) family.</text>
</comment>
<comment type="subcellular location">
    <subcellularLocation>
        <location evidence="1">Cell membrane</location>
        <topology evidence="1">Multi-pass membrane protein</topology>
    </subcellularLocation>
</comment>
<evidence type="ECO:0000256" key="3">
    <source>
        <dbReference type="ARBA" id="ARBA00022475"/>
    </source>
</evidence>
<evidence type="ECO:0000313" key="13">
    <source>
        <dbReference type="Proteomes" id="UP000502823"/>
    </source>
</evidence>
<feature type="signal peptide" evidence="10">
    <location>
        <begin position="1"/>
        <end position="16"/>
    </location>
</feature>
<gene>
    <name evidence="12" type="ORF">Cfor_04113</name>
</gene>
<keyword evidence="10" id="KW-0732">Signal</keyword>
<keyword evidence="8" id="KW-0325">Glycoprotein</keyword>
<keyword evidence="13" id="KW-1185">Reference proteome</keyword>
<dbReference type="Proteomes" id="UP000502823">
    <property type="component" value="Unassembled WGS sequence"/>
</dbReference>
<feature type="transmembrane region" description="Helical" evidence="9">
    <location>
        <begin position="635"/>
        <end position="656"/>
    </location>
</feature>
<evidence type="ECO:0000313" key="12">
    <source>
        <dbReference type="EMBL" id="GFG36628.1"/>
    </source>
</evidence>
<dbReference type="AlphaFoldDB" id="A0A6L2Q1D7"/>
<evidence type="ECO:0000256" key="5">
    <source>
        <dbReference type="ARBA" id="ARBA00022989"/>
    </source>
</evidence>
<evidence type="ECO:0000259" key="11">
    <source>
        <dbReference type="Pfam" id="PF00060"/>
    </source>
</evidence>
<evidence type="ECO:0000256" key="9">
    <source>
        <dbReference type="SAM" id="Phobius"/>
    </source>
</evidence>
<evidence type="ECO:0000256" key="7">
    <source>
        <dbReference type="ARBA" id="ARBA00023170"/>
    </source>
</evidence>
<keyword evidence="3" id="KW-1003">Cell membrane</keyword>
<dbReference type="InterPro" id="IPR052192">
    <property type="entry name" value="Insect_Ionotropic_Sensory_Rcpt"/>
</dbReference>
<feature type="domain" description="Ionotropic glutamate receptor C-terminal" evidence="11">
    <location>
        <begin position="381"/>
        <end position="642"/>
    </location>
</feature>
<name>A0A6L2Q1D7_COPFO</name>
<dbReference type="Gene3D" id="1.10.287.70">
    <property type="match status" value="1"/>
</dbReference>
<feature type="transmembrane region" description="Helical" evidence="9">
    <location>
        <begin position="379"/>
        <end position="399"/>
    </location>
</feature>
<evidence type="ECO:0000256" key="2">
    <source>
        <dbReference type="ARBA" id="ARBA00008685"/>
    </source>
</evidence>
<feature type="chain" id="PRO_5026938652" description="Ionotropic glutamate receptor C-terminal domain-containing protein" evidence="10">
    <location>
        <begin position="17"/>
        <end position="676"/>
    </location>
</feature>
<dbReference type="EMBL" id="BLKM01012505">
    <property type="protein sequence ID" value="GFG36628.1"/>
    <property type="molecule type" value="Genomic_DNA"/>
</dbReference>
<dbReference type="GO" id="GO:0005886">
    <property type="term" value="C:plasma membrane"/>
    <property type="evidence" value="ECO:0007669"/>
    <property type="project" value="UniProtKB-SubCell"/>
</dbReference>
<dbReference type="OrthoDB" id="6506757at2759"/>
<accession>A0A6L2Q1D7</accession>
<reference evidence="13" key="1">
    <citation type="submission" date="2020-01" db="EMBL/GenBank/DDBJ databases">
        <title>Draft genome sequence of the Termite Coptotermes fromosanus.</title>
        <authorList>
            <person name="Itakura S."/>
            <person name="Yosikawa Y."/>
            <person name="Umezawa K."/>
        </authorList>
    </citation>
    <scope>NUCLEOTIDE SEQUENCE [LARGE SCALE GENOMIC DNA]</scope>
</reference>
<keyword evidence="7" id="KW-0675">Receptor</keyword>
<keyword evidence="6 9" id="KW-0472">Membrane</keyword>
<dbReference type="Pfam" id="PF00060">
    <property type="entry name" value="Lig_chan"/>
    <property type="match status" value="1"/>
</dbReference>
<dbReference type="PANTHER" id="PTHR42643">
    <property type="entry name" value="IONOTROPIC RECEPTOR 20A-RELATED"/>
    <property type="match status" value="1"/>
</dbReference>
<dbReference type="PANTHER" id="PTHR42643:SF30">
    <property type="entry name" value="IONOTROPIC RECEPTOR 40A-RELATED"/>
    <property type="match status" value="1"/>
</dbReference>
<evidence type="ECO:0000256" key="6">
    <source>
        <dbReference type="ARBA" id="ARBA00023136"/>
    </source>
</evidence>